<accession>A0A382P6B6</accession>
<sequence length="24" mass="2628">MLKLLFIITPGIGFGSIGKTYDEN</sequence>
<name>A0A382P6B6_9ZZZZ</name>
<protein>
    <submittedName>
        <fullName evidence="1">Uncharacterized protein</fullName>
    </submittedName>
</protein>
<dbReference type="AlphaFoldDB" id="A0A382P6B6"/>
<gene>
    <name evidence="1" type="ORF">METZ01_LOCUS320316</name>
</gene>
<evidence type="ECO:0000313" key="1">
    <source>
        <dbReference type="EMBL" id="SVC67462.1"/>
    </source>
</evidence>
<proteinExistence type="predicted"/>
<dbReference type="EMBL" id="UINC01104370">
    <property type="protein sequence ID" value="SVC67462.1"/>
    <property type="molecule type" value="Genomic_DNA"/>
</dbReference>
<reference evidence="1" key="1">
    <citation type="submission" date="2018-05" db="EMBL/GenBank/DDBJ databases">
        <authorList>
            <person name="Lanie J.A."/>
            <person name="Ng W.-L."/>
            <person name="Kazmierczak K.M."/>
            <person name="Andrzejewski T.M."/>
            <person name="Davidsen T.M."/>
            <person name="Wayne K.J."/>
            <person name="Tettelin H."/>
            <person name="Glass J.I."/>
            <person name="Rusch D."/>
            <person name="Podicherti R."/>
            <person name="Tsui H.-C.T."/>
            <person name="Winkler M.E."/>
        </authorList>
    </citation>
    <scope>NUCLEOTIDE SEQUENCE</scope>
</reference>
<organism evidence="1">
    <name type="scientific">marine metagenome</name>
    <dbReference type="NCBI Taxonomy" id="408172"/>
    <lineage>
        <taxon>unclassified sequences</taxon>
        <taxon>metagenomes</taxon>
        <taxon>ecological metagenomes</taxon>
    </lineage>
</organism>